<dbReference type="Pfam" id="PF04488">
    <property type="entry name" value="Gly_transf_sug"/>
    <property type="match status" value="1"/>
</dbReference>
<gene>
    <name evidence="4" type="ORF">AC579_4241</name>
</gene>
<keyword evidence="3" id="KW-0812">Transmembrane</keyword>
<dbReference type="AlphaFoldDB" id="A0A139IFC1"/>
<dbReference type="PANTHER" id="PTHR31834:SF8">
    <property type="entry name" value="TRANSFERASE, PUTATIVE (AFU_ORTHOLOGUE AFUA_6G14040)-RELATED"/>
    <property type="match status" value="1"/>
</dbReference>
<dbReference type="InterPro" id="IPR007577">
    <property type="entry name" value="GlycoTrfase_DXD_sugar-bd_CS"/>
</dbReference>
<feature type="transmembrane region" description="Helical" evidence="3">
    <location>
        <begin position="80"/>
        <end position="98"/>
    </location>
</feature>
<evidence type="ECO:0000313" key="4">
    <source>
        <dbReference type="EMBL" id="KXT13458.1"/>
    </source>
</evidence>
<evidence type="ECO:0000256" key="2">
    <source>
        <dbReference type="SAM" id="MobiDB-lite"/>
    </source>
</evidence>
<keyword evidence="5" id="KW-1185">Reference proteome</keyword>
<dbReference type="PANTHER" id="PTHR31834">
    <property type="entry name" value="INITIATION-SPECIFIC ALPHA-1,6-MANNOSYLTRANSFERASE"/>
    <property type="match status" value="1"/>
</dbReference>
<sequence length="484" mass="55447">MITCQQACIAHTSNLQHRIAMQFKLPVFNLTRARSWSPNRIMANDEKLPEKESFLEKPTTPKKYMPPMPQIGMPKQIQRIIPGLIAICLFLVFISGTAKKAVPGLFENRPKHFPRKIWQTWKVDPLKFEERDHNVAQSWIAKNPDYRYEVLTDQNDMAYVETHFGPDGLNRPDIVYVYRELTARIIKADLLRYMIMYIEGGVYTDIDVEALRGINQFIPPRWKEKDVDMVVGVEIDQPEFAMHPVLGTKCKSFCQWTFMCKPRLPVMMKLVENIIVWLRGVAMQQGVPISQVKLDFDQVISGTGPSAFTNAILEDIKTRTGREVTWDEFHDLGESVLVGGVLVLTVEAFAAGQGHSDSGTHDTKQALVKHHYHASGWPTTHPRFNHPIFGEVEKCNWNAECVRKWDEDTAAFEKLTPEEKIRQVALKEAEDKRKLEEEEKNKAEDEDRKAKGLPPLDPETRRPIGEADAAKALKDKANPELRPR</sequence>
<dbReference type="GO" id="GO:0000009">
    <property type="term" value="F:alpha-1,6-mannosyltransferase activity"/>
    <property type="evidence" value="ECO:0007669"/>
    <property type="project" value="InterPro"/>
</dbReference>
<dbReference type="SUPFAM" id="SSF53448">
    <property type="entry name" value="Nucleotide-diphospho-sugar transferases"/>
    <property type="match status" value="1"/>
</dbReference>
<name>A0A139IFC1_9PEZI</name>
<proteinExistence type="inferred from homology"/>
<dbReference type="Gene3D" id="3.90.550.20">
    <property type="match status" value="1"/>
</dbReference>
<dbReference type="FunFam" id="3.90.550.20:FF:000004">
    <property type="entry name" value="Glycosyltransferase family 32 protein"/>
    <property type="match status" value="1"/>
</dbReference>
<dbReference type="Proteomes" id="UP000073492">
    <property type="component" value="Unassembled WGS sequence"/>
</dbReference>
<dbReference type="STRING" id="113226.A0A139IFC1"/>
<feature type="compositionally biased region" description="Basic and acidic residues" evidence="2">
    <location>
        <begin position="458"/>
        <end position="484"/>
    </location>
</feature>
<protein>
    <recommendedName>
        <fullName evidence="6">Glycosyltransferase family 32 protein</fullName>
    </recommendedName>
</protein>
<dbReference type="EMBL" id="LFZO01000117">
    <property type="protein sequence ID" value="KXT13458.1"/>
    <property type="molecule type" value="Genomic_DNA"/>
</dbReference>
<keyword evidence="3" id="KW-0472">Membrane</keyword>
<dbReference type="GO" id="GO:0000136">
    <property type="term" value="C:mannan polymerase complex"/>
    <property type="evidence" value="ECO:0007669"/>
    <property type="project" value="TreeGrafter"/>
</dbReference>
<feature type="compositionally biased region" description="Basic and acidic residues" evidence="2">
    <location>
        <begin position="428"/>
        <end position="450"/>
    </location>
</feature>
<accession>A0A139IFC1</accession>
<reference evidence="4 5" key="1">
    <citation type="submission" date="2015-07" db="EMBL/GenBank/DDBJ databases">
        <title>Comparative genomics of the Sigatoka disease complex on banana suggests a link between parallel evolutionary changes in Pseudocercospora fijiensis and Pseudocercospora eumusae and increased virulence on the banana host.</title>
        <authorList>
            <person name="Chang T.-C."/>
            <person name="Salvucci A."/>
            <person name="Crous P.W."/>
            <person name="Stergiopoulos I."/>
        </authorList>
    </citation>
    <scope>NUCLEOTIDE SEQUENCE [LARGE SCALE GENOMIC DNA]</scope>
    <source>
        <strain evidence="4 5">CBS 116634</strain>
    </source>
</reference>
<evidence type="ECO:0000256" key="3">
    <source>
        <dbReference type="SAM" id="Phobius"/>
    </source>
</evidence>
<evidence type="ECO:0000313" key="5">
    <source>
        <dbReference type="Proteomes" id="UP000073492"/>
    </source>
</evidence>
<feature type="region of interest" description="Disordered" evidence="2">
    <location>
        <begin position="428"/>
        <end position="484"/>
    </location>
</feature>
<dbReference type="GO" id="GO:0006487">
    <property type="term" value="P:protein N-linked glycosylation"/>
    <property type="evidence" value="ECO:0007669"/>
    <property type="project" value="TreeGrafter"/>
</dbReference>
<evidence type="ECO:0008006" key="6">
    <source>
        <dbReference type="Google" id="ProtNLM"/>
    </source>
</evidence>
<comment type="caution">
    <text evidence="4">The sequence shown here is derived from an EMBL/GenBank/DDBJ whole genome shotgun (WGS) entry which is preliminary data.</text>
</comment>
<dbReference type="InterPro" id="IPR029044">
    <property type="entry name" value="Nucleotide-diphossugar_trans"/>
</dbReference>
<organism evidence="4 5">
    <name type="scientific">Pseudocercospora musae</name>
    <dbReference type="NCBI Taxonomy" id="113226"/>
    <lineage>
        <taxon>Eukaryota</taxon>
        <taxon>Fungi</taxon>
        <taxon>Dikarya</taxon>
        <taxon>Ascomycota</taxon>
        <taxon>Pezizomycotina</taxon>
        <taxon>Dothideomycetes</taxon>
        <taxon>Dothideomycetidae</taxon>
        <taxon>Mycosphaerellales</taxon>
        <taxon>Mycosphaerellaceae</taxon>
        <taxon>Pseudocercospora</taxon>
    </lineage>
</organism>
<dbReference type="OrthoDB" id="409543at2759"/>
<evidence type="ECO:0000256" key="1">
    <source>
        <dbReference type="ARBA" id="ARBA00009003"/>
    </source>
</evidence>
<keyword evidence="3" id="KW-1133">Transmembrane helix</keyword>
<comment type="similarity">
    <text evidence="1">Belongs to the glycosyltransferase 32 family.</text>
</comment>
<dbReference type="InterPro" id="IPR039367">
    <property type="entry name" value="Och1-like"/>
</dbReference>